<feature type="repeat" description="RCC1" evidence="2">
    <location>
        <begin position="292"/>
        <end position="348"/>
    </location>
</feature>
<dbReference type="AlphaFoldDB" id="B7GD19"/>
<name>B7GD19_PHATC</name>
<dbReference type="KEGG" id="pti:PHATRDRAFT_41011"/>
<feature type="compositionally biased region" description="Basic and acidic residues" evidence="3">
    <location>
        <begin position="27"/>
        <end position="51"/>
    </location>
</feature>
<sequence>MPKVLDEDQLRRKQDLERRRIVRRQAKTAEQRERAARHDGGSRTDPHRHVTGESVSSDGAHPQSPLERLPQDALQVVCYHLAAADLGRLLLCSTHFSDILADARLSYVLARLYRPNSAVSGTVGYTDLCRSETAARKLLEQSYGGGDTGQLLVRRKLSKAAKAAGQVPVPYEFVSYARFLEQAVSGYATLDTGHAAEPIRLPRSVQGRFASVSPEHSLCRVGGDGQFCGAGGSGVAAWGVGRRGQLGHGKRRDERLPRRLRGGIGYAVRIVQVSAGGGLVRVAHSLLLTSTGRVLSFGTGQYGALGHGYSAAKQLPDVMRPQYVEGLAHVRVCCVAAGELHSAVVTSDGDVYTWGDGFCGQLGHADKRPQLAPRQVTAGGLEDEVVASISCGSRHTLAVTEDGEVFSWGLGHFGVLGRSFTPFDYDADAAVVNFTVEETLPVDGAVPIPVARIPDNVAPAVDSFPPRDAAAPALLEGRNFAAELMAHLDLIANLSLDDSSDQCIPKVIESLQGIPMVGASAGHRHSLLLSQEGALYSCGAGSGGCLGHGDTQSQMHPVRITAFDEPEEDGSERTRILQMSAGVDISMAVSTRGSVYGWGKTDGGRIGLGMARNQVTLPRRVSVYREEDGSPVLAVDVECGYVHSIVVGLDGTIHMCGGVGVEGEADGQEQNEESKSATVGKARAVPDFNVWHRLPEPKEHAPKERWKKFGKYEVKGRRQMLEQTADS</sequence>
<dbReference type="HOGENOM" id="CLU_381063_0_0_1"/>
<reference evidence="5 6" key="1">
    <citation type="journal article" date="2008" name="Nature">
        <title>The Phaeodactylum genome reveals the evolutionary history of diatom genomes.</title>
        <authorList>
            <person name="Bowler C."/>
            <person name="Allen A.E."/>
            <person name="Badger J.H."/>
            <person name="Grimwood J."/>
            <person name="Jabbari K."/>
            <person name="Kuo A."/>
            <person name="Maheswari U."/>
            <person name="Martens C."/>
            <person name="Maumus F."/>
            <person name="Otillar R.P."/>
            <person name="Rayko E."/>
            <person name="Salamov A."/>
            <person name="Vandepoele K."/>
            <person name="Beszteri B."/>
            <person name="Gruber A."/>
            <person name="Heijde M."/>
            <person name="Katinka M."/>
            <person name="Mock T."/>
            <person name="Valentin K."/>
            <person name="Verret F."/>
            <person name="Berges J.A."/>
            <person name="Brownlee C."/>
            <person name="Cadoret J.P."/>
            <person name="Chiovitti A."/>
            <person name="Choi C.J."/>
            <person name="Coesel S."/>
            <person name="De Martino A."/>
            <person name="Detter J.C."/>
            <person name="Durkin C."/>
            <person name="Falciatore A."/>
            <person name="Fournet J."/>
            <person name="Haruta M."/>
            <person name="Huysman M.J."/>
            <person name="Jenkins B.D."/>
            <person name="Jiroutova K."/>
            <person name="Jorgensen R.E."/>
            <person name="Joubert Y."/>
            <person name="Kaplan A."/>
            <person name="Kroger N."/>
            <person name="Kroth P.G."/>
            <person name="La Roche J."/>
            <person name="Lindquist E."/>
            <person name="Lommer M."/>
            <person name="Martin-Jezequel V."/>
            <person name="Lopez P.J."/>
            <person name="Lucas S."/>
            <person name="Mangogna M."/>
            <person name="McGinnis K."/>
            <person name="Medlin L.K."/>
            <person name="Montsant A."/>
            <person name="Oudot-Le Secq M.P."/>
            <person name="Napoli C."/>
            <person name="Obornik M."/>
            <person name="Parker M.S."/>
            <person name="Petit J.L."/>
            <person name="Porcel B.M."/>
            <person name="Poulsen N."/>
            <person name="Robison M."/>
            <person name="Rychlewski L."/>
            <person name="Rynearson T.A."/>
            <person name="Schmutz J."/>
            <person name="Shapiro H."/>
            <person name="Siaut M."/>
            <person name="Stanley M."/>
            <person name="Sussman M.R."/>
            <person name="Taylor A.R."/>
            <person name="Vardi A."/>
            <person name="von Dassow P."/>
            <person name="Vyverman W."/>
            <person name="Willis A."/>
            <person name="Wyrwicz L.S."/>
            <person name="Rokhsar D.S."/>
            <person name="Weissenbach J."/>
            <person name="Armbrust E.V."/>
            <person name="Green B.R."/>
            <person name="Van de Peer Y."/>
            <person name="Grigoriev I.V."/>
        </authorList>
    </citation>
    <scope>NUCLEOTIDE SEQUENCE [LARGE SCALE GENOMIC DNA]</scope>
    <source>
        <strain evidence="5 6">CCAP 1055/1</strain>
    </source>
</reference>
<dbReference type="InterPro" id="IPR051625">
    <property type="entry name" value="Signaling_Regulatory_Domain"/>
</dbReference>
<dbReference type="PRINTS" id="PR00633">
    <property type="entry name" value="RCCNDNSATION"/>
</dbReference>
<dbReference type="InterPro" id="IPR009091">
    <property type="entry name" value="RCC1/BLIP-II"/>
</dbReference>
<evidence type="ECO:0000313" key="5">
    <source>
        <dbReference type="EMBL" id="EEC43502.1"/>
    </source>
</evidence>
<feature type="repeat" description="RCC1" evidence="2">
    <location>
        <begin position="533"/>
        <end position="592"/>
    </location>
</feature>
<evidence type="ECO:0000259" key="4">
    <source>
        <dbReference type="PROSITE" id="PS50181"/>
    </source>
</evidence>
<dbReference type="eggNOG" id="KOG1426">
    <property type="taxonomic scope" value="Eukaryota"/>
</dbReference>
<feature type="repeat" description="RCC1" evidence="2">
    <location>
        <begin position="349"/>
        <end position="402"/>
    </location>
</feature>
<accession>B7GD19</accession>
<dbReference type="RefSeq" id="XP_002185055.1">
    <property type="nucleotide sequence ID" value="XM_002185019.1"/>
</dbReference>
<dbReference type="Proteomes" id="UP000000759">
    <property type="component" value="Chromosome 27"/>
</dbReference>
<reference evidence="6" key="2">
    <citation type="submission" date="2008-08" db="EMBL/GenBank/DDBJ databases">
        <authorList>
            <consortium name="Diatom Consortium"/>
            <person name="Grigoriev I."/>
            <person name="Grimwood J."/>
            <person name="Kuo A."/>
            <person name="Otillar R.P."/>
            <person name="Salamov A."/>
            <person name="Detter J.C."/>
            <person name="Lindquist E."/>
            <person name="Shapiro H."/>
            <person name="Lucas S."/>
            <person name="Glavina del Rio T."/>
            <person name="Pitluck S."/>
            <person name="Rokhsar D."/>
            <person name="Bowler C."/>
        </authorList>
    </citation>
    <scope>GENOME REANNOTATION</scope>
    <source>
        <strain evidence="6">CCAP 1055/1</strain>
    </source>
</reference>
<dbReference type="PaxDb" id="2850-Phatr41011"/>
<feature type="compositionally biased region" description="Basic and acidic residues" evidence="3">
    <location>
        <begin position="1"/>
        <end position="19"/>
    </location>
</feature>
<evidence type="ECO:0000313" key="6">
    <source>
        <dbReference type="Proteomes" id="UP000000759"/>
    </source>
</evidence>
<dbReference type="OMA" id="ECKEVTY"/>
<organism evidence="5 6">
    <name type="scientific">Phaeodactylum tricornutum (strain CCAP 1055/1)</name>
    <dbReference type="NCBI Taxonomy" id="556484"/>
    <lineage>
        <taxon>Eukaryota</taxon>
        <taxon>Sar</taxon>
        <taxon>Stramenopiles</taxon>
        <taxon>Ochrophyta</taxon>
        <taxon>Bacillariophyta</taxon>
        <taxon>Bacillariophyceae</taxon>
        <taxon>Bacillariophycidae</taxon>
        <taxon>Naviculales</taxon>
        <taxon>Phaeodactylaceae</taxon>
        <taxon>Phaeodactylum</taxon>
    </lineage>
</organism>
<dbReference type="InterPro" id="IPR001810">
    <property type="entry name" value="F-box_dom"/>
</dbReference>
<dbReference type="InterPro" id="IPR000408">
    <property type="entry name" value="Reg_chr_condens"/>
</dbReference>
<dbReference type="InParanoid" id="B7GD19"/>
<dbReference type="OrthoDB" id="10256179at2759"/>
<dbReference type="PROSITE" id="PS00626">
    <property type="entry name" value="RCC1_2"/>
    <property type="match status" value="3"/>
</dbReference>
<dbReference type="SUPFAM" id="SSF50985">
    <property type="entry name" value="RCC1/BLIP-II"/>
    <property type="match status" value="1"/>
</dbReference>
<evidence type="ECO:0000256" key="2">
    <source>
        <dbReference type="PROSITE-ProRule" id="PRU00235"/>
    </source>
</evidence>
<dbReference type="STRING" id="556484.B7GD19"/>
<dbReference type="PANTHER" id="PTHR22872">
    <property type="entry name" value="BTK-BINDING PROTEIN-RELATED"/>
    <property type="match status" value="1"/>
</dbReference>
<dbReference type="EMBL" id="CM000629">
    <property type="protein sequence ID" value="EEC43502.1"/>
    <property type="molecule type" value="Genomic_DNA"/>
</dbReference>
<dbReference type="Gene3D" id="2.130.10.30">
    <property type="entry name" value="Regulator of chromosome condensation 1/beta-lactamase-inhibitor protein II"/>
    <property type="match status" value="2"/>
</dbReference>
<gene>
    <name evidence="5" type="ORF">PHATRDRAFT_41011</name>
</gene>
<feature type="repeat" description="RCC1" evidence="2">
    <location>
        <begin position="233"/>
        <end position="286"/>
    </location>
</feature>
<feature type="repeat" description="RCC1" evidence="2">
    <location>
        <begin position="593"/>
        <end position="650"/>
    </location>
</feature>
<dbReference type="PROSITE" id="PS50012">
    <property type="entry name" value="RCC1_3"/>
    <property type="match status" value="5"/>
</dbReference>
<feature type="domain" description="F-box" evidence="4">
    <location>
        <begin position="63"/>
        <end position="112"/>
    </location>
</feature>
<keyword evidence="6" id="KW-1185">Reference proteome</keyword>
<dbReference type="GeneID" id="7198836"/>
<feature type="region of interest" description="Disordered" evidence="3">
    <location>
        <begin position="1"/>
        <end position="66"/>
    </location>
</feature>
<dbReference type="Pfam" id="PF00415">
    <property type="entry name" value="RCC1"/>
    <property type="match status" value="5"/>
</dbReference>
<evidence type="ECO:0000256" key="3">
    <source>
        <dbReference type="SAM" id="MobiDB-lite"/>
    </source>
</evidence>
<keyword evidence="1" id="KW-0677">Repeat</keyword>
<dbReference type="PROSITE" id="PS50181">
    <property type="entry name" value="FBOX"/>
    <property type="match status" value="1"/>
</dbReference>
<evidence type="ECO:0000256" key="1">
    <source>
        <dbReference type="ARBA" id="ARBA00022737"/>
    </source>
</evidence>
<protein>
    <recommendedName>
        <fullName evidence="4">F-box domain-containing protein</fullName>
    </recommendedName>
</protein>
<proteinExistence type="predicted"/>